<reference evidence="2" key="1">
    <citation type="journal article" date="2022" name="Mol. Ecol. Resour.">
        <title>The genomes of chicory, endive, great burdock and yacon provide insights into Asteraceae palaeo-polyploidization history and plant inulin production.</title>
        <authorList>
            <person name="Fan W."/>
            <person name="Wang S."/>
            <person name="Wang H."/>
            <person name="Wang A."/>
            <person name="Jiang F."/>
            <person name="Liu H."/>
            <person name="Zhao H."/>
            <person name="Xu D."/>
            <person name="Zhang Y."/>
        </authorList>
    </citation>
    <scope>NUCLEOTIDE SEQUENCE [LARGE SCALE GENOMIC DNA]</scope>
    <source>
        <strain evidence="2">cv. Niubang</strain>
    </source>
</reference>
<dbReference type="EMBL" id="CM042064">
    <property type="protein sequence ID" value="KAI3665308.1"/>
    <property type="molecule type" value="Genomic_DNA"/>
</dbReference>
<sequence>MGSWRVGVQAAARSILRCKPRKDPQKVSIVCMSWLSLGPNVRAGLVCVGTGKLTFQKCLAIASDATLTYFLS</sequence>
<protein>
    <submittedName>
        <fullName evidence="1">Uncharacterized protein</fullName>
    </submittedName>
</protein>
<proteinExistence type="predicted"/>
<reference evidence="1 2" key="2">
    <citation type="journal article" date="2022" name="Mol. Ecol. Resour.">
        <title>The genomes of chicory, endive, great burdock and yacon provide insights into Asteraceae paleo-polyploidization history and plant inulin production.</title>
        <authorList>
            <person name="Fan W."/>
            <person name="Wang S."/>
            <person name="Wang H."/>
            <person name="Wang A."/>
            <person name="Jiang F."/>
            <person name="Liu H."/>
            <person name="Zhao H."/>
            <person name="Xu D."/>
            <person name="Zhang Y."/>
        </authorList>
    </citation>
    <scope>NUCLEOTIDE SEQUENCE [LARGE SCALE GENOMIC DNA]</scope>
    <source>
        <strain evidence="2">cv. Niubang</strain>
    </source>
</reference>
<organism evidence="1 2">
    <name type="scientific">Arctium lappa</name>
    <name type="common">Greater burdock</name>
    <name type="synonym">Lappa major</name>
    <dbReference type="NCBI Taxonomy" id="4217"/>
    <lineage>
        <taxon>Eukaryota</taxon>
        <taxon>Viridiplantae</taxon>
        <taxon>Streptophyta</taxon>
        <taxon>Embryophyta</taxon>
        <taxon>Tracheophyta</taxon>
        <taxon>Spermatophyta</taxon>
        <taxon>Magnoliopsida</taxon>
        <taxon>eudicotyledons</taxon>
        <taxon>Gunneridae</taxon>
        <taxon>Pentapetalae</taxon>
        <taxon>asterids</taxon>
        <taxon>campanulids</taxon>
        <taxon>Asterales</taxon>
        <taxon>Asteraceae</taxon>
        <taxon>Carduoideae</taxon>
        <taxon>Cardueae</taxon>
        <taxon>Arctiinae</taxon>
        <taxon>Arctium</taxon>
    </lineage>
</organism>
<evidence type="ECO:0000313" key="2">
    <source>
        <dbReference type="Proteomes" id="UP001055879"/>
    </source>
</evidence>
<dbReference type="Proteomes" id="UP001055879">
    <property type="component" value="Linkage Group LG18"/>
</dbReference>
<comment type="caution">
    <text evidence="1">The sequence shown here is derived from an EMBL/GenBank/DDBJ whole genome shotgun (WGS) entry which is preliminary data.</text>
</comment>
<evidence type="ECO:0000313" key="1">
    <source>
        <dbReference type="EMBL" id="KAI3665308.1"/>
    </source>
</evidence>
<gene>
    <name evidence="1" type="ORF">L6452_43932</name>
</gene>
<name>A0ACB8XE88_ARCLA</name>
<keyword evidence="2" id="KW-1185">Reference proteome</keyword>
<accession>A0ACB8XE88</accession>